<feature type="transmembrane region" description="Helical" evidence="9">
    <location>
        <begin position="208"/>
        <end position="226"/>
    </location>
</feature>
<evidence type="ECO:0000256" key="2">
    <source>
        <dbReference type="ARBA" id="ARBA00010072"/>
    </source>
</evidence>
<evidence type="ECO:0000256" key="6">
    <source>
        <dbReference type="ARBA" id="ARBA00022970"/>
    </source>
</evidence>
<keyword evidence="7 9" id="KW-1133">Transmembrane helix</keyword>
<evidence type="ECO:0000256" key="4">
    <source>
        <dbReference type="ARBA" id="ARBA00022475"/>
    </source>
</evidence>
<evidence type="ECO:0000313" key="12">
    <source>
        <dbReference type="EMBL" id="MBB3967004.1"/>
    </source>
</evidence>
<feature type="domain" description="ABC transmembrane type-1" evidence="11">
    <location>
        <begin position="27"/>
        <end position="227"/>
    </location>
</feature>
<keyword evidence="6" id="KW-0029">Amino-acid transport</keyword>
<dbReference type="NCBIfam" id="TIGR01726">
    <property type="entry name" value="HEQRo_perm_3TM"/>
    <property type="match status" value="1"/>
</dbReference>
<feature type="transmembrane region" description="Helical" evidence="9">
    <location>
        <begin position="72"/>
        <end position="94"/>
    </location>
</feature>
<comment type="similarity">
    <text evidence="2">Belongs to the binding-protein-dependent transport system permease family. HisMQ subfamily.</text>
</comment>
<dbReference type="PANTHER" id="PTHR30614">
    <property type="entry name" value="MEMBRANE COMPONENT OF AMINO ACID ABC TRANSPORTER"/>
    <property type="match status" value="1"/>
</dbReference>
<dbReference type="CDD" id="cd06261">
    <property type="entry name" value="TM_PBP2"/>
    <property type="match status" value="1"/>
</dbReference>
<dbReference type="GO" id="GO:0022857">
    <property type="term" value="F:transmembrane transporter activity"/>
    <property type="evidence" value="ECO:0007669"/>
    <property type="project" value="InterPro"/>
</dbReference>
<dbReference type="Pfam" id="PF00528">
    <property type="entry name" value="BPD_transp_1"/>
    <property type="match status" value="1"/>
</dbReference>
<evidence type="ECO:0000256" key="8">
    <source>
        <dbReference type="ARBA" id="ARBA00023136"/>
    </source>
</evidence>
<reference evidence="12 13" key="1">
    <citation type="submission" date="2020-08" db="EMBL/GenBank/DDBJ databases">
        <title>Genomic Encyclopedia of Type Strains, Phase IV (KMG-IV): sequencing the most valuable type-strain genomes for metagenomic binning, comparative biology and taxonomic classification.</title>
        <authorList>
            <person name="Goeker M."/>
        </authorList>
    </citation>
    <scope>NUCLEOTIDE SEQUENCE [LARGE SCALE GENOMIC DNA]</scope>
    <source>
        <strain evidence="12 13">DSM 26575</strain>
    </source>
</reference>
<dbReference type="RefSeq" id="WP_210279765.1">
    <property type="nucleotide sequence ID" value="NZ_JACIDW010000028.1"/>
</dbReference>
<proteinExistence type="inferred from homology"/>
<evidence type="ECO:0000256" key="10">
    <source>
        <dbReference type="SAM" id="MobiDB-lite"/>
    </source>
</evidence>
<dbReference type="GO" id="GO:0006865">
    <property type="term" value="P:amino acid transport"/>
    <property type="evidence" value="ECO:0007669"/>
    <property type="project" value="UniProtKB-KW"/>
</dbReference>
<accession>A0A7W6CVI1</accession>
<organism evidence="12 13">
    <name type="scientific">Rhizobium metallidurans</name>
    <dbReference type="NCBI Taxonomy" id="1265931"/>
    <lineage>
        <taxon>Bacteria</taxon>
        <taxon>Pseudomonadati</taxon>
        <taxon>Pseudomonadota</taxon>
        <taxon>Alphaproteobacteria</taxon>
        <taxon>Hyphomicrobiales</taxon>
        <taxon>Rhizobiaceae</taxon>
        <taxon>Rhizobium/Agrobacterium group</taxon>
        <taxon>Rhizobium</taxon>
    </lineage>
</organism>
<feature type="transmembrane region" description="Helical" evidence="9">
    <location>
        <begin position="22"/>
        <end position="51"/>
    </location>
</feature>
<evidence type="ECO:0000259" key="11">
    <source>
        <dbReference type="PROSITE" id="PS50928"/>
    </source>
</evidence>
<dbReference type="PANTHER" id="PTHR30614:SF0">
    <property type="entry name" value="L-CYSTINE TRANSPORT SYSTEM PERMEASE PROTEIN TCYL"/>
    <property type="match status" value="1"/>
</dbReference>
<dbReference type="PROSITE" id="PS50928">
    <property type="entry name" value="ABC_TM1"/>
    <property type="match status" value="1"/>
</dbReference>
<evidence type="ECO:0000256" key="7">
    <source>
        <dbReference type="ARBA" id="ARBA00022989"/>
    </source>
</evidence>
<dbReference type="GO" id="GO:0043190">
    <property type="term" value="C:ATP-binding cassette (ABC) transporter complex"/>
    <property type="evidence" value="ECO:0007669"/>
    <property type="project" value="InterPro"/>
</dbReference>
<keyword evidence="5 9" id="KW-0812">Transmembrane</keyword>
<gene>
    <name evidence="12" type="ORF">GGQ67_004697</name>
</gene>
<protein>
    <submittedName>
        <fullName evidence="12">Polar amino acid transport system permease protein</fullName>
    </submittedName>
</protein>
<sequence>MFGNLNLDPEFFVRYLFNPPSMVWWGLAITIIVSAVAMALGVLVGLLVALARMSRFAVLRYWAKVYLWFWRGTPLLVQLVLIYTGVAASGIYMYPDLNVGPVRISGALQAAILTLALNEAAYMSEIFRAAISAIDKGQFDASKAIGMTPAKAMRWIIMPQAARIIMPPLGNEVTLMIKSTSLLAVIGIRELFGTLQSLNAATFRTFELFAIAAIWYLILTSIMGVFQRMLESHFSRHEWDHSPSKEKERAPLVEVRN</sequence>
<dbReference type="SUPFAM" id="SSF161098">
    <property type="entry name" value="MetI-like"/>
    <property type="match status" value="1"/>
</dbReference>
<dbReference type="Proteomes" id="UP000582090">
    <property type="component" value="Unassembled WGS sequence"/>
</dbReference>
<evidence type="ECO:0000256" key="9">
    <source>
        <dbReference type="RuleBase" id="RU363032"/>
    </source>
</evidence>
<dbReference type="AlphaFoldDB" id="A0A7W6CVI1"/>
<dbReference type="InterPro" id="IPR035906">
    <property type="entry name" value="MetI-like_sf"/>
</dbReference>
<keyword evidence="8 9" id="KW-0472">Membrane</keyword>
<keyword evidence="13" id="KW-1185">Reference proteome</keyword>
<name>A0A7W6CVI1_9HYPH</name>
<dbReference type="Gene3D" id="1.10.3720.10">
    <property type="entry name" value="MetI-like"/>
    <property type="match status" value="1"/>
</dbReference>
<evidence type="ECO:0000256" key="3">
    <source>
        <dbReference type="ARBA" id="ARBA00022448"/>
    </source>
</evidence>
<keyword evidence="3 9" id="KW-0813">Transport</keyword>
<dbReference type="EMBL" id="JACIDW010000028">
    <property type="protein sequence ID" value="MBB3967004.1"/>
    <property type="molecule type" value="Genomic_DNA"/>
</dbReference>
<feature type="transmembrane region" description="Helical" evidence="9">
    <location>
        <begin position="100"/>
        <end position="118"/>
    </location>
</feature>
<dbReference type="InterPro" id="IPR000515">
    <property type="entry name" value="MetI-like"/>
</dbReference>
<dbReference type="InterPro" id="IPR043429">
    <property type="entry name" value="ArtM/GltK/GlnP/TcyL/YhdX-like"/>
</dbReference>
<evidence type="ECO:0000256" key="1">
    <source>
        <dbReference type="ARBA" id="ARBA00004429"/>
    </source>
</evidence>
<keyword evidence="4" id="KW-1003">Cell membrane</keyword>
<evidence type="ECO:0000313" key="13">
    <source>
        <dbReference type="Proteomes" id="UP000582090"/>
    </source>
</evidence>
<comment type="caution">
    <text evidence="12">The sequence shown here is derived from an EMBL/GenBank/DDBJ whole genome shotgun (WGS) entry which is preliminary data.</text>
</comment>
<comment type="subcellular location">
    <subcellularLocation>
        <location evidence="1">Cell inner membrane</location>
        <topology evidence="1">Multi-pass membrane protein</topology>
    </subcellularLocation>
    <subcellularLocation>
        <location evidence="9">Cell membrane</location>
        <topology evidence="9">Multi-pass membrane protein</topology>
    </subcellularLocation>
</comment>
<evidence type="ECO:0000256" key="5">
    <source>
        <dbReference type="ARBA" id="ARBA00022692"/>
    </source>
</evidence>
<feature type="region of interest" description="Disordered" evidence="10">
    <location>
        <begin position="237"/>
        <end position="257"/>
    </location>
</feature>
<dbReference type="InterPro" id="IPR010065">
    <property type="entry name" value="AA_ABC_transptr_permease_3TM"/>
</dbReference>